<accession>A0AA39KX59</accession>
<reference evidence="2" key="2">
    <citation type="submission" date="2023-03" db="EMBL/GenBank/DDBJ databases">
        <authorList>
            <person name="Inwood S.N."/>
            <person name="Skelly J.G."/>
            <person name="Guhlin J."/>
            <person name="Harrop T.W.R."/>
            <person name="Goldson S.G."/>
            <person name="Dearden P.K."/>
        </authorList>
    </citation>
    <scope>NUCLEOTIDE SEQUENCE</scope>
    <source>
        <strain evidence="2">Irish</strain>
        <tissue evidence="2">Whole body</tissue>
    </source>
</reference>
<sequence length="141" mass="15253">MVLISPIAFGALHQRLYRDLHENALGACTDRARWSAPNAIGGNVLISSSMTSYASLGNQTANYTSSTTPPATPKPTLPASLGNQTANHTSSTTPPATTKPTSPVRFHTEFLAVQVYSSDYYFSRELHEKSGVRIWGGEVRK</sequence>
<dbReference type="EMBL" id="JAQQBS010000001">
    <property type="protein sequence ID" value="KAK0177218.1"/>
    <property type="molecule type" value="Genomic_DNA"/>
</dbReference>
<organism evidence="2 3">
    <name type="scientific">Microctonus aethiopoides</name>
    <dbReference type="NCBI Taxonomy" id="144406"/>
    <lineage>
        <taxon>Eukaryota</taxon>
        <taxon>Metazoa</taxon>
        <taxon>Ecdysozoa</taxon>
        <taxon>Arthropoda</taxon>
        <taxon>Hexapoda</taxon>
        <taxon>Insecta</taxon>
        <taxon>Pterygota</taxon>
        <taxon>Neoptera</taxon>
        <taxon>Endopterygota</taxon>
        <taxon>Hymenoptera</taxon>
        <taxon>Apocrita</taxon>
        <taxon>Ichneumonoidea</taxon>
        <taxon>Braconidae</taxon>
        <taxon>Euphorinae</taxon>
        <taxon>Microctonus</taxon>
    </lineage>
</organism>
<name>A0AA39KX59_9HYME</name>
<protein>
    <submittedName>
        <fullName evidence="2">Uncharacterized protein</fullName>
    </submittedName>
</protein>
<feature type="region of interest" description="Disordered" evidence="1">
    <location>
        <begin position="59"/>
        <end position="102"/>
    </location>
</feature>
<proteinExistence type="predicted"/>
<gene>
    <name evidence="2" type="ORF">PV328_001294</name>
</gene>
<keyword evidence="3" id="KW-1185">Reference proteome</keyword>
<evidence type="ECO:0000256" key="1">
    <source>
        <dbReference type="SAM" id="MobiDB-lite"/>
    </source>
</evidence>
<comment type="caution">
    <text evidence="2">The sequence shown here is derived from an EMBL/GenBank/DDBJ whole genome shotgun (WGS) entry which is preliminary data.</text>
</comment>
<feature type="compositionally biased region" description="Low complexity" evidence="1">
    <location>
        <begin position="89"/>
        <end position="102"/>
    </location>
</feature>
<evidence type="ECO:0000313" key="3">
    <source>
        <dbReference type="Proteomes" id="UP001168990"/>
    </source>
</evidence>
<dbReference type="AlphaFoldDB" id="A0AA39KX59"/>
<dbReference type="Proteomes" id="UP001168990">
    <property type="component" value="Unassembled WGS sequence"/>
</dbReference>
<reference evidence="2" key="1">
    <citation type="journal article" date="2023" name="bioRxiv">
        <title>Scaffold-level genome assemblies of two parasitoid biocontrol wasps reveal the parthenogenesis mechanism and an associated novel virus.</title>
        <authorList>
            <person name="Inwood S."/>
            <person name="Skelly J."/>
            <person name="Guhlin J."/>
            <person name="Harrop T."/>
            <person name="Goldson S."/>
            <person name="Dearden P."/>
        </authorList>
    </citation>
    <scope>NUCLEOTIDE SEQUENCE</scope>
    <source>
        <strain evidence="2">Irish</strain>
        <tissue evidence="2">Whole body</tissue>
    </source>
</reference>
<evidence type="ECO:0000313" key="2">
    <source>
        <dbReference type="EMBL" id="KAK0177218.1"/>
    </source>
</evidence>